<gene>
    <name evidence="1" type="ORF">B9T39_07675</name>
</gene>
<reference evidence="1 2" key="1">
    <citation type="submission" date="2017-04" db="EMBL/GenBank/DDBJ databases">
        <title>Draft genome sequences of Alloscardovia macacae UMA81211 and UMA81212 isolated from the feces of a rhesus macaque (Macaca mulatta).</title>
        <authorList>
            <person name="Albert K."/>
            <person name="Sela D.A."/>
        </authorList>
    </citation>
    <scope>NUCLEOTIDE SEQUENCE [LARGE SCALE GENOMIC DNA]</scope>
    <source>
        <strain evidence="1 2">UMA81212</strain>
    </source>
</reference>
<sequence length="71" mass="8144">MISAYRSGVHAIRIRKRDLNSDPQRWATIGFESSGRAVELVFVYADWGETVLIFHANYATNGFIRELAERN</sequence>
<dbReference type="AlphaFoldDB" id="A0A1Y2SSW5"/>
<evidence type="ECO:0000313" key="1">
    <source>
        <dbReference type="EMBL" id="OTA27948.1"/>
    </source>
</evidence>
<protein>
    <submittedName>
        <fullName evidence="1">Uncharacterized protein</fullName>
    </submittedName>
</protein>
<organism evidence="1 2">
    <name type="scientific">Alloscardovia macacae</name>
    <dbReference type="NCBI Taxonomy" id="1160091"/>
    <lineage>
        <taxon>Bacteria</taxon>
        <taxon>Bacillati</taxon>
        <taxon>Actinomycetota</taxon>
        <taxon>Actinomycetes</taxon>
        <taxon>Bifidobacteriales</taxon>
        <taxon>Bifidobacteriaceae</taxon>
        <taxon>Alloscardovia</taxon>
    </lineage>
</organism>
<dbReference type="Proteomes" id="UP000243540">
    <property type="component" value="Unassembled WGS sequence"/>
</dbReference>
<proteinExistence type="predicted"/>
<comment type="caution">
    <text evidence="1">The sequence shown here is derived from an EMBL/GenBank/DDBJ whole genome shotgun (WGS) entry which is preliminary data.</text>
</comment>
<name>A0A1Y2SSW5_9BIFI</name>
<dbReference type="EMBL" id="NEKC01000027">
    <property type="protein sequence ID" value="OTA27948.1"/>
    <property type="molecule type" value="Genomic_DNA"/>
</dbReference>
<accession>A0A1Y2SSW5</accession>
<evidence type="ECO:0000313" key="2">
    <source>
        <dbReference type="Proteomes" id="UP000243540"/>
    </source>
</evidence>